<dbReference type="Gene3D" id="3.30.750.24">
    <property type="entry name" value="STAS domain"/>
    <property type="match status" value="1"/>
</dbReference>
<keyword evidence="3" id="KW-1185">Reference proteome</keyword>
<dbReference type="Pfam" id="PF01740">
    <property type="entry name" value="STAS"/>
    <property type="match status" value="1"/>
</dbReference>
<feature type="domain" description="STAS" evidence="1">
    <location>
        <begin position="1"/>
        <end position="111"/>
    </location>
</feature>
<reference evidence="3" key="1">
    <citation type="journal article" date="2019" name="Int. J. Syst. Evol. Microbiol.">
        <title>The Global Catalogue of Microorganisms (GCM) 10K type strain sequencing project: providing services to taxonomists for standard genome sequencing and annotation.</title>
        <authorList>
            <consortium name="The Broad Institute Genomics Platform"/>
            <consortium name="The Broad Institute Genome Sequencing Center for Infectious Disease"/>
            <person name="Wu L."/>
            <person name="Ma J."/>
        </authorList>
    </citation>
    <scope>NUCLEOTIDE SEQUENCE [LARGE SCALE GENOMIC DNA]</scope>
    <source>
        <strain evidence="3">CCUG 61889</strain>
    </source>
</reference>
<dbReference type="RefSeq" id="WP_377918049.1">
    <property type="nucleotide sequence ID" value="NZ_JBHRZT010000072.1"/>
</dbReference>
<name>A0ABV8B6Y8_9BACI</name>
<proteinExistence type="predicted"/>
<evidence type="ECO:0000313" key="2">
    <source>
        <dbReference type="EMBL" id="MFC3885650.1"/>
    </source>
</evidence>
<dbReference type="InterPro" id="IPR036513">
    <property type="entry name" value="STAS_dom_sf"/>
</dbReference>
<dbReference type="EMBL" id="JBHRZT010000072">
    <property type="protein sequence ID" value="MFC3885650.1"/>
    <property type="molecule type" value="Genomic_DNA"/>
</dbReference>
<dbReference type="SUPFAM" id="SSF52091">
    <property type="entry name" value="SpoIIaa-like"/>
    <property type="match status" value="1"/>
</dbReference>
<sequence length="111" mass="12202">MLSIFISRKKRLLTIKLEGCLSDYLGREIDLINLSQNSSGIVINLSGVSYIDSTGLVDLLNWSIEANHRNLSIFFKGVSMKCWNKLQTLGLSEIVCSADAPITIASGELIL</sequence>
<dbReference type="PROSITE" id="PS50801">
    <property type="entry name" value="STAS"/>
    <property type="match status" value="1"/>
</dbReference>
<organism evidence="2 3">
    <name type="scientific">Bacillus songklensis</name>
    <dbReference type="NCBI Taxonomy" id="1069116"/>
    <lineage>
        <taxon>Bacteria</taxon>
        <taxon>Bacillati</taxon>
        <taxon>Bacillota</taxon>
        <taxon>Bacilli</taxon>
        <taxon>Bacillales</taxon>
        <taxon>Bacillaceae</taxon>
        <taxon>Bacillus</taxon>
    </lineage>
</organism>
<evidence type="ECO:0000313" key="3">
    <source>
        <dbReference type="Proteomes" id="UP001595752"/>
    </source>
</evidence>
<dbReference type="Proteomes" id="UP001595752">
    <property type="component" value="Unassembled WGS sequence"/>
</dbReference>
<comment type="caution">
    <text evidence="2">The sequence shown here is derived from an EMBL/GenBank/DDBJ whole genome shotgun (WGS) entry which is preliminary data.</text>
</comment>
<protein>
    <submittedName>
        <fullName evidence="2">STAS domain-containing protein</fullName>
    </submittedName>
</protein>
<gene>
    <name evidence="2" type="ORF">ACFOU2_20105</name>
</gene>
<dbReference type="InterPro" id="IPR002645">
    <property type="entry name" value="STAS_dom"/>
</dbReference>
<accession>A0ABV8B6Y8</accession>
<evidence type="ECO:0000259" key="1">
    <source>
        <dbReference type="PROSITE" id="PS50801"/>
    </source>
</evidence>